<comment type="subcellular location">
    <subcellularLocation>
        <location evidence="1">Membrane</location>
    </subcellularLocation>
    <subcellularLocation>
        <location evidence="9">Mitochondrion membrane</location>
        <topology evidence="9">Multi-pass membrane protein</topology>
    </subcellularLocation>
</comment>
<evidence type="ECO:0000256" key="3">
    <source>
        <dbReference type="ARBA" id="ARBA00021007"/>
    </source>
</evidence>
<comment type="catalytic activity">
    <reaction evidence="8 9">
        <text>a ubiquinone + NADH + 5 H(+)(in) = a ubiquinol + NAD(+) + 4 H(+)(out)</text>
        <dbReference type="Rhea" id="RHEA:29091"/>
        <dbReference type="Rhea" id="RHEA-COMP:9565"/>
        <dbReference type="Rhea" id="RHEA-COMP:9566"/>
        <dbReference type="ChEBI" id="CHEBI:15378"/>
        <dbReference type="ChEBI" id="CHEBI:16389"/>
        <dbReference type="ChEBI" id="CHEBI:17976"/>
        <dbReference type="ChEBI" id="CHEBI:57540"/>
        <dbReference type="ChEBI" id="CHEBI:57945"/>
        <dbReference type="EC" id="7.1.1.2"/>
    </reaction>
</comment>
<dbReference type="GO" id="GO:0030964">
    <property type="term" value="C:NADH dehydrogenase complex"/>
    <property type="evidence" value="ECO:0007669"/>
    <property type="project" value="TreeGrafter"/>
</dbReference>
<geneLocation type="mitochondrion" evidence="10"/>
<evidence type="ECO:0000256" key="1">
    <source>
        <dbReference type="ARBA" id="ARBA00004370"/>
    </source>
</evidence>
<dbReference type="PANTHER" id="PTHR11058">
    <property type="entry name" value="NADH-UBIQUINONE OXIDOREDUCTASE CHAIN 3"/>
    <property type="match status" value="1"/>
</dbReference>
<evidence type="ECO:0000256" key="8">
    <source>
        <dbReference type="ARBA" id="ARBA00049551"/>
    </source>
</evidence>
<keyword evidence="9" id="KW-0249">Electron transport</keyword>
<evidence type="ECO:0000256" key="7">
    <source>
        <dbReference type="ARBA" id="ARBA00023136"/>
    </source>
</evidence>
<evidence type="ECO:0000256" key="5">
    <source>
        <dbReference type="ARBA" id="ARBA00022692"/>
    </source>
</evidence>
<keyword evidence="9" id="KW-0830">Ubiquinone</keyword>
<evidence type="ECO:0000256" key="6">
    <source>
        <dbReference type="ARBA" id="ARBA00022989"/>
    </source>
</evidence>
<dbReference type="Gene3D" id="1.20.58.1610">
    <property type="entry name" value="NADH:ubiquinone/plastoquinone oxidoreductase, chain 3"/>
    <property type="match status" value="1"/>
</dbReference>
<keyword evidence="4 9" id="KW-0813">Transport</keyword>
<keyword evidence="5 9" id="KW-0812">Transmembrane</keyword>
<dbReference type="Pfam" id="PF00507">
    <property type="entry name" value="Oxidored_q4"/>
    <property type="match status" value="1"/>
</dbReference>
<dbReference type="InterPro" id="IPR038430">
    <property type="entry name" value="NDAH_ubi_oxred_su3_sf"/>
</dbReference>
<evidence type="ECO:0000256" key="2">
    <source>
        <dbReference type="ARBA" id="ARBA00008472"/>
    </source>
</evidence>
<dbReference type="EC" id="7.1.1.2" evidence="9"/>
<reference evidence="10" key="1">
    <citation type="journal article" date="2018" name="Parasitol Open">
        <title>The mitochondrial genomes of the mesozoans Intoshia linei, Dicyema sp. and Dicyema japonicum.</title>
        <authorList>
            <person name="Robertson H.E."/>
            <person name="Schiffer P.H."/>
            <person name="Telford M.J."/>
        </authorList>
    </citation>
    <scope>NUCLEOTIDE SEQUENCE</scope>
</reference>
<evidence type="ECO:0000256" key="4">
    <source>
        <dbReference type="ARBA" id="ARBA00022448"/>
    </source>
</evidence>
<gene>
    <name evidence="10" type="primary">nadh3</name>
</gene>
<evidence type="ECO:0000256" key="9">
    <source>
        <dbReference type="RuleBase" id="RU003640"/>
    </source>
</evidence>
<dbReference type="GO" id="GO:0031966">
    <property type="term" value="C:mitochondrial membrane"/>
    <property type="evidence" value="ECO:0007669"/>
    <property type="project" value="UniProtKB-SubCell"/>
</dbReference>
<dbReference type="PANTHER" id="PTHR11058:SF9">
    <property type="entry name" value="NADH-UBIQUINONE OXIDOREDUCTASE CHAIN 3"/>
    <property type="match status" value="1"/>
</dbReference>
<feature type="transmembrane region" description="Helical" evidence="9">
    <location>
        <begin position="45"/>
        <end position="65"/>
    </location>
</feature>
<sequence length="97" mass="11064">MMLGVPMVLGAIVFIWPYRDVQGVGSFECGFDTKNSFPLPHSVHFFKVAVLFVIFDVEIMFLIPLTIVMHHLLSLIFIMFLLGGLLLEWYSGSVEWV</sequence>
<keyword evidence="9" id="KW-0520">NAD</keyword>
<dbReference type="EMBL" id="MG839534">
    <property type="protein sequence ID" value="AXP85252.1"/>
    <property type="molecule type" value="Genomic_DNA"/>
</dbReference>
<keyword evidence="9" id="KW-1278">Translocase</keyword>
<keyword evidence="9" id="KW-0679">Respiratory chain</keyword>
<comment type="similarity">
    <text evidence="2 9">Belongs to the complex I subunit 3 family.</text>
</comment>
<keyword evidence="9 10" id="KW-0496">Mitochondrion</keyword>
<name>A0A3G1SC09_DICJA</name>
<organism evidence="10">
    <name type="scientific">Dicyema japonicum</name>
    <name type="common">Dicyemid mesozoan</name>
    <dbReference type="NCBI Taxonomy" id="399803"/>
    <lineage>
        <taxon>Eukaryota</taxon>
        <taxon>Metazoa</taxon>
        <taxon>Spiralia</taxon>
        <taxon>Lophotrochozoa</taxon>
        <taxon>Mesozoa</taxon>
        <taxon>Dicyemida</taxon>
        <taxon>Rhombozoa</taxon>
        <taxon>Dicyemidae</taxon>
        <taxon>Dicyema</taxon>
    </lineage>
</organism>
<evidence type="ECO:0000313" key="10">
    <source>
        <dbReference type="EMBL" id="AXP85252.1"/>
    </source>
</evidence>
<dbReference type="InterPro" id="IPR000440">
    <property type="entry name" value="NADH_UbQ/plastoQ_OxRdtase_su3"/>
</dbReference>
<dbReference type="GO" id="GO:0008137">
    <property type="term" value="F:NADH dehydrogenase (ubiquinone) activity"/>
    <property type="evidence" value="ECO:0007669"/>
    <property type="project" value="UniProtKB-UniRule"/>
</dbReference>
<keyword evidence="7 9" id="KW-0472">Membrane</keyword>
<proteinExistence type="inferred from homology"/>
<keyword evidence="6 9" id="KW-1133">Transmembrane helix</keyword>
<comment type="function">
    <text evidence="9">Core subunit of the mitochondrial membrane respiratory chain NADH dehydrogenase (Complex I) which catalyzes electron transfer from NADH through the respiratory chain, using ubiquinone as an electron acceptor. Essential for the catalytic activity of complex I.</text>
</comment>
<accession>A0A3G1SC09</accession>
<feature type="transmembrane region" description="Helical" evidence="9">
    <location>
        <begin position="72"/>
        <end position="91"/>
    </location>
</feature>
<dbReference type="AlphaFoldDB" id="A0A3G1SC09"/>
<protein>
    <recommendedName>
        <fullName evidence="3 9">NADH-ubiquinone oxidoreductase chain 3</fullName>
        <ecNumber evidence="9">7.1.1.2</ecNumber>
    </recommendedName>
</protein>